<dbReference type="InterPro" id="IPR012337">
    <property type="entry name" value="RNaseH-like_sf"/>
</dbReference>
<organism evidence="2 3">
    <name type="scientific">Scleroderma citrinum Foug A</name>
    <dbReference type="NCBI Taxonomy" id="1036808"/>
    <lineage>
        <taxon>Eukaryota</taxon>
        <taxon>Fungi</taxon>
        <taxon>Dikarya</taxon>
        <taxon>Basidiomycota</taxon>
        <taxon>Agaricomycotina</taxon>
        <taxon>Agaricomycetes</taxon>
        <taxon>Agaricomycetidae</taxon>
        <taxon>Boletales</taxon>
        <taxon>Sclerodermatineae</taxon>
        <taxon>Sclerodermataceae</taxon>
        <taxon>Scleroderma</taxon>
    </lineage>
</organism>
<feature type="domain" description="HAT C-terminal dimerisation" evidence="1">
    <location>
        <begin position="79"/>
        <end position="153"/>
    </location>
</feature>
<proteinExistence type="predicted"/>
<protein>
    <recommendedName>
        <fullName evidence="1">HAT C-terminal dimerisation domain-containing protein</fullName>
    </recommendedName>
</protein>
<reference evidence="2 3" key="1">
    <citation type="submission" date="2014-04" db="EMBL/GenBank/DDBJ databases">
        <authorList>
            <consortium name="DOE Joint Genome Institute"/>
            <person name="Kuo A."/>
            <person name="Kohler A."/>
            <person name="Nagy L.G."/>
            <person name="Floudas D."/>
            <person name="Copeland A."/>
            <person name="Barry K.W."/>
            <person name="Cichocki N."/>
            <person name="Veneault-Fourrey C."/>
            <person name="LaButti K."/>
            <person name="Lindquist E.A."/>
            <person name="Lipzen A."/>
            <person name="Lundell T."/>
            <person name="Morin E."/>
            <person name="Murat C."/>
            <person name="Sun H."/>
            <person name="Tunlid A."/>
            <person name="Henrissat B."/>
            <person name="Grigoriev I.V."/>
            <person name="Hibbett D.S."/>
            <person name="Martin F."/>
            <person name="Nordberg H.P."/>
            <person name="Cantor M.N."/>
            <person name="Hua S.X."/>
        </authorList>
    </citation>
    <scope>NUCLEOTIDE SEQUENCE [LARGE SCALE GENOMIC DNA]</scope>
    <source>
        <strain evidence="2 3">Foug A</strain>
    </source>
</reference>
<dbReference type="OrthoDB" id="2661839at2759"/>
<dbReference type="InParanoid" id="A0A0C3E5K5"/>
<evidence type="ECO:0000259" key="1">
    <source>
        <dbReference type="Pfam" id="PF05699"/>
    </source>
</evidence>
<evidence type="ECO:0000313" key="2">
    <source>
        <dbReference type="EMBL" id="KIM63724.1"/>
    </source>
</evidence>
<dbReference type="Pfam" id="PF05699">
    <property type="entry name" value="Dimer_Tnp_hAT"/>
    <property type="match status" value="1"/>
</dbReference>
<accession>A0A0C3E5K5</accession>
<dbReference type="PANTHER" id="PTHR23272">
    <property type="entry name" value="BED FINGER-RELATED"/>
    <property type="match status" value="1"/>
</dbReference>
<evidence type="ECO:0000313" key="3">
    <source>
        <dbReference type="Proteomes" id="UP000053989"/>
    </source>
</evidence>
<reference evidence="3" key="2">
    <citation type="submission" date="2015-01" db="EMBL/GenBank/DDBJ databases">
        <title>Evolutionary Origins and Diversification of the Mycorrhizal Mutualists.</title>
        <authorList>
            <consortium name="DOE Joint Genome Institute"/>
            <consortium name="Mycorrhizal Genomics Consortium"/>
            <person name="Kohler A."/>
            <person name="Kuo A."/>
            <person name="Nagy L.G."/>
            <person name="Floudas D."/>
            <person name="Copeland A."/>
            <person name="Barry K.W."/>
            <person name="Cichocki N."/>
            <person name="Veneault-Fourrey C."/>
            <person name="LaButti K."/>
            <person name="Lindquist E.A."/>
            <person name="Lipzen A."/>
            <person name="Lundell T."/>
            <person name="Morin E."/>
            <person name="Murat C."/>
            <person name="Riley R."/>
            <person name="Ohm R."/>
            <person name="Sun H."/>
            <person name="Tunlid A."/>
            <person name="Henrissat B."/>
            <person name="Grigoriev I.V."/>
            <person name="Hibbett D.S."/>
            <person name="Martin F."/>
        </authorList>
    </citation>
    <scope>NUCLEOTIDE SEQUENCE [LARGE SCALE GENOMIC DNA]</scope>
    <source>
        <strain evidence="3">Foug A</strain>
    </source>
</reference>
<sequence length="213" mass="24048">MAWGRPEEQAQDITAGNKNAINWHDEALQVVERTMQEYWDEAMLGTSVDGATLVSDSTALTEDASKHANRNTSMGWAAELRHYLMELPDNVSKDMDVVSWWSKHASIYPTLSRIAQDVCAIPASSVPCAQLFSAGAEITTDHCSRLGSIWFEELQVLKHAWRNSVVTLATINSQDIQEVYLQEYCELYELEEERGDVVGRGTEIVEERRAYTF</sequence>
<dbReference type="AlphaFoldDB" id="A0A0C3E5K5"/>
<keyword evidence="3" id="KW-1185">Reference proteome</keyword>
<dbReference type="InterPro" id="IPR008906">
    <property type="entry name" value="HATC_C_dom"/>
</dbReference>
<name>A0A0C3E5K5_9AGAM</name>
<dbReference type="HOGENOM" id="CLU_009123_9_0_1"/>
<dbReference type="PANTHER" id="PTHR23272:SF184">
    <property type="entry name" value="OS03G0311250 PROTEIN"/>
    <property type="match status" value="1"/>
</dbReference>
<dbReference type="EMBL" id="KN822032">
    <property type="protein sequence ID" value="KIM63724.1"/>
    <property type="molecule type" value="Genomic_DNA"/>
</dbReference>
<dbReference type="SUPFAM" id="SSF53098">
    <property type="entry name" value="Ribonuclease H-like"/>
    <property type="match status" value="1"/>
</dbReference>
<dbReference type="Proteomes" id="UP000053989">
    <property type="component" value="Unassembled WGS sequence"/>
</dbReference>
<dbReference type="GO" id="GO:0046983">
    <property type="term" value="F:protein dimerization activity"/>
    <property type="evidence" value="ECO:0007669"/>
    <property type="project" value="InterPro"/>
</dbReference>
<gene>
    <name evidence="2" type="ORF">SCLCIDRAFT_116712</name>
</gene>